<proteinExistence type="predicted"/>
<keyword evidence="2" id="KW-0012">Acyltransferase</keyword>
<evidence type="ECO:0000313" key="4">
    <source>
        <dbReference type="EMBL" id="MCI3239732.1"/>
    </source>
</evidence>
<dbReference type="SUPFAM" id="SSF53901">
    <property type="entry name" value="Thiolase-like"/>
    <property type="match status" value="1"/>
</dbReference>
<dbReference type="PANTHER" id="PTHR34069:SF2">
    <property type="entry name" value="BETA-KETOACYL-[ACYL-CARRIER-PROTEIN] SYNTHASE III"/>
    <property type="match status" value="1"/>
</dbReference>
<evidence type="ECO:0000259" key="3">
    <source>
        <dbReference type="Pfam" id="PF08541"/>
    </source>
</evidence>
<dbReference type="CDD" id="cd00827">
    <property type="entry name" value="init_cond_enzymes"/>
    <property type="match status" value="1"/>
</dbReference>
<dbReference type="Proteomes" id="UP001165270">
    <property type="component" value="Unassembled WGS sequence"/>
</dbReference>
<dbReference type="PANTHER" id="PTHR34069">
    <property type="entry name" value="3-OXOACYL-[ACYL-CARRIER-PROTEIN] SYNTHASE 3"/>
    <property type="match status" value="1"/>
</dbReference>
<dbReference type="EMBL" id="JALDAX010000003">
    <property type="protein sequence ID" value="MCI3239732.1"/>
    <property type="molecule type" value="Genomic_DNA"/>
</dbReference>
<evidence type="ECO:0000313" key="5">
    <source>
        <dbReference type="Proteomes" id="UP001165270"/>
    </source>
</evidence>
<dbReference type="Gene3D" id="3.40.47.10">
    <property type="match status" value="2"/>
</dbReference>
<sequence length="354" mass="36998">MRWREIYVAGVGSWLPDPVPVAEAVAAGECGQEWIDDFGYESVVIAREAAGETWTAPPDMAVAAARVAHERSGLAKSAYALLLHGSTWYQGLDIWPAASYIAGRAVGRTVPALDVQQRCNIGISSLELAAAHLSVGHGTGSAVMVTTADRFGGPGADRWHLRHGNAYADGATATVLSGEGGFARLVATATVADNGLEPMARGDEPLGPVSRAAERQIDLTARGEAQLAHSDETLTNIRFGKVMGEAKQAVLDEAGLDIGDITRVVIPSTGRIKGPFQIHHLIGVDESVTTWDFARRTGHIGAGDWAAGLEHLLLTGALNPGDHVMLYGGGAGYTITTAVLEILAVPDWAASAAA</sequence>
<keyword evidence="1" id="KW-0808">Transferase</keyword>
<protein>
    <submittedName>
        <fullName evidence="4">Ketoacyl-ACP synthase III family protein</fullName>
    </submittedName>
</protein>
<dbReference type="RefSeq" id="WP_016435267.1">
    <property type="nucleotide sequence ID" value="NZ_JALDAX010000003.1"/>
</dbReference>
<organism evidence="4 5">
    <name type="scientific">Streptomyces spinosisporus</name>
    <dbReference type="NCBI Taxonomy" id="2927582"/>
    <lineage>
        <taxon>Bacteria</taxon>
        <taxon>Bacillati</taxon>
        <taxon>Actinomycetota</taxon>
        <taxon>Actinomycetes</taxon>
        <taxon>Kitasatosporales</taxon>
        <taxon>Streptomycetaceae</taxon>
        <taxon>Streptomyces</taxon>
    </lineage>
</organism>
<accession>A0ABS9XCB7</accession>
<name>A0ABS9XCB7_9ACTN</name>
<reference evidence="4" key="1">
    <citation type="submission" date="2022-03" db="EMBL/GenBank/DDBJ databases">
        <title>Streptomyces 7R015 and 7R016 isolated from Barleria lupulina in Thailand.</title>
        <authorList>
            <person name="Kanchanasin P."/>
            <person name="Phongsopitanun W."/>
            <person name="Tanasupawat S."/>
        </authorList>
    </citation>
    <scope>NUCLEOTIDE SEQUENCE</scope>
    <source>
        <strain evidence="4">7R016</strain>
    </source>
</reference>
<gene>
    <name evidence="4" type="ORF">MQN93_08345</name>
</gene>
<evidence type="ECO:0000256" key="2">
    <source>
        <dbReference type="ARBA" id="ARBA00023315"/>
    </source>
</evidence>
<keyword evidence="5" id="KW-1185">Reference proteome</keyword>
<evidence type="ECO:0000256" key="1">
    <source>
        <dbReference type="ARBA" id="ARBA00022679"/>
    </source>
</evidence>
<dbReference type="InterPro" id="IPR016039">
    <property type="entry name" value="Thiolase-like"/>
</dbReference>
<comment type="caution">
    <text evidence="4">The sequence shown here is derived from an EMBL/GenBank/DDBJ whole genome shotgun (WGS) entry which is preliminary data.</text>
</comment>
<dbReference type="Pfam" id="PF08541">
    <property type="entry name" value="ACP_syn_III_C"/>
    <property type="match status" value="1"/>
</dbReference>
<feature type="domain" description="Beta-ketoacyl-[acyl-carrier-protein] synthase III C-terminal" evidence="3">
    <location>
        <begin position="251"/>
        <end position="342"/>
    </location>
</feature>
<dbReference type="InterPro" id="IPR013747">
    <property type="entry name" value="ACP_syn_III_C"/>
</dbReference>